<evidence type="ECO:0000313" key="2">
    <source>
        <dbReference type="Proteomes" id="UP000762676"/>
    </source>
</evidence>
<sequence>MNNSARLVSRKPKKTHVTPQLRSLDGLPVKQRIDYKIAVMHFKCIHKQALSCLPNLLEIHQPRKSLRSSKDTNMLRVPRVNLKTYGERSFSYYGPVTWNEIPISVRHSTTLEIFKMSLKTFLFQNF</sequence>
<keyword evidence="1" id="KW-0808">Transferase</keyword>
<reference evidence="1 2" key="1">
    <citation type="journal article" date="2021" name="Elife">
        <title>Chloroplast acquisition without the gene transfer in kleptoplastic sea slugs, Plakobranchus ocellatus.</title>
        <authorList>
            <person name="Maeda T."/>
            <person name="Takahashi S."/>
            <person name="Yoshida T."/>
            <person name="Shimamura S."/>
            <person name="Takaki Y."/>
            <person name="Nagai Y."/>
            <person name="Toyoda A."/>
            <person name="Suzuki Y."/>
            <person name="Arimoto A."/>
            <person name="Ishii H."/>
            <person name="Satoh N."/>
            <person name="Nishiyama T."/>
            <person name="Hasebe M."/>
            <person name="Maruyama T."/>
            <person name="Minagawa J."/>
            <person name="Obokata J."/>
            <person name="Shigenobu S."/>
        </authorList>
    </citation>
    <scope>NUCLEOTIDE SEQUENCE [LARGE SCALE GENOMIC DNA]</scope>
</reference>
<evidence type="ECO:0000313" key="1">
    <source>
        <dbReference type="EMBL" id="GFR85675.1"/>
    </source>
</evidence>
<keyword evidence="2" id="KW-1185">Reference proteome</keyword>
<proteinExistence type="predicted"/>
<protein>
    <submittedName>
        <fullName evidence="1">Reverse transcriptase-like protein</fullName>
    </submittedName>
</protein>
<accession>A0AAV4GKW1</accession>
<dbReference type="EMBL" id="BMAT01005024">
    <property type="protein sequence ID" value="GFR85675.1"/>
    <property type="molecule type" value="Genomic_DNA"/>
</dbReference>
<gene>
    <name evidence="1" type="ORF">ElyMa_002447500</name>
</gene>
<dbReference type="Proteomes" id="UP000762676">
    <property type="component" value="Unassembled WGS sequence"/>
</dbReference>
<name>A0AAV4GKW1_9GAST</name>
<keyword evidence="1" id="KW-0695">RNA-directed DNA polymerase</keyword>
<keyword evidence="1" id="KW-0548">Nucleotidyltransferase</keyword>
<dbReference type="AlphaFoldDB" id="A0AAV4GKW1"/>
<comment type="caution">
    <text evidence="1">The sequence shown here is derived from an EMBL/GenBank/DDBJ whole genome shotgun (WGS) entry which is preliminary data.</text>
</comment>
<dbReference type="GO" id="GO:0003964">
    <property type="term" value="F:RNA-directed DNA polymerase activity"/>
    <property type="evidence" value="ECO:0007669"/>
    <property type="project" value="UniProtKB-KW"/>
</dbReference>
<organism evidence="1 2">
    <name type="scientific">Elysia marginata</name>
    <dbReference type="NCBI Taxonomy" id="1093978"/>
    <lineage>
        <taxon>Eukaryota</taxon>
        <taxon>Metazoa</taxon>
        <taxon>Spiralia</taxon>
        <taxon>Lophotrochozoa</taxon>
        <taxon>Mollusca</taxon>
        <taxon>Gastropoda</taxon>
        <taxon>Heterobranchia</taxon>
        <taxon>Euthyneura</taxon>
        <taxon>Panpulmonata</taxon>
        <taxon>Sacoglossa</taxon>
        <taxon>Placobranchoidea</taxon>
        <taxon>Plakobranchidae</taxon>
        <taxon>Elysia</taxon>
    </lineage>
</organism>